<organism evidence="2 3">
    <name type="scientific">Moraxella bovis</name>
    <dbReference type="NCBI Taxonomy" id="476"/>
    <lineage>
        <taxon>Bacteria</taxon>
        <taxon>Pseudomonadati</taxon>
        <taxon>Pseudomonadota</taxon>
        <taxon>Gammaproteobacteria</taxon>
        <taxon>Moraxellales</taxon>
        <taxon>Moraxellaceae</taxon>
        <taxon>Moraxella</taxon>
    </lineage>
</organism>
<dbReference type="EMBL" id="UGPZ01000002">
    <property type="protein sequence ID" value="STY90480.1"/>
    <property type="molecule type" value="Genomic_DNA"/>
</dbReference>
<evidence type="ECO:0000256" key="1">
    <source>
        <dbReference type="SAM" id="Phobius"/>
    </source>
</evidence>
<keyword evidence="1" id="KW-0812">Transmembrane</keyword>
<keyword evidence="1" id="KW-1133">Transmembrane helix</keyword>
<accession>A0A378PQB6</accession>
<dbReference type="AlphaFoldDB" id="A0A378PQB6"/>
<sequence length="180" mass="20830">MLAVAQWSVGRGFPSEHELSYETGYLKSRKDAYFCKKNDCRYYPTIILTKSLDTATGQEYYCHYNHGRKDPCFGNKFPDEYRNQLVKIGYYIQPDFLWHKDNTRQLVTLEANGKMVVDYQKSKETLERKKSFDYQAFGFILILAVIGLSPILLMWGVFALAGLVRLIKNGAVNNNRKQSS</sequence>
<reference evidence="2 3" key="1">
    <citation type="submission" date="2018-06" db="EMBL/GenBank/DDBJ databases">
        <authorList>
            <consortium name="Pathogen Informatics"/>
            <person name="Doyle S."/>
        </authorList>
    </citation>
    <scope>NUCLEOTIDE SEQUENCE [LARGE SCALE GENOMIC DNA]</scope>
    <source>
        <strain evidence="2 3">NCTC9426</strain>
    </source>
</reference>
<name>A0A378PQB6_MORBO</name>
<protein>
    <submittedName>
        <fullName evidence="2">Uncharacterized protein</fullName>
    </submittedName>
</protein>
<dbReference type="Proteomes" id="UP000254133">
    <property type="component" value="Unassembled WGS sequence"/>
</dbReference>
<evidence type="ECO:0000313" key="2">
    <source>
        <dbReference type="EMBL" id="STY90480.1"/>
    </source>
</evidence>
<proteinExistence type="predicted"/>
<gene>
    <name evidence="2" type="ORF">NCTC9426_00496</name>
</gene>
<feature type="transmembrane region" description="Helical" evidence="1">
    <location>
        <begin position="136"/>
        <end position="167"/>
    </location>
</feature>
<evidence type="ECO:0000313" key="3">
    <source>
        <dbReference type="Proteomes" id="UP000254133"/>
    </source>
</evidence>
<keyword evidence="1" id="KW-0472">Membrane</keyword>